<keyword evidence="2" id="KW-0449">Lipoprotein</keyword>
<dbReference type="Proteomes" id="UP000204551">
    <property type="component" value="Chromosome"/>
</dbReference>
<accession>A0A221UVK0</accession>
<evidence type="ECO:0000313" key="2">
    <source>
        <dbReference type="EMBL" id="ASO04931.1"/>
    </source>
</evidence>
<proteinExistence type="predicted"/>
<dbReference type="EMBL" id="CP022515">
    <property type="protein sequence ID" value="ASO04931.1"/>
    <property type="molecule type" value="Genomic_DNA"/>
</dbReference>
<dbReference type="RefSeq" id="WP_093977815.1">
    <property type="nucleotide sequence ID" value="NZ_CP022515.1"/>
</dbReference>
<reference evidence="2 3" key="1">
    <citation type="submission" date="2017-07" db="EMBL/GenBank/DDBJ databases">
        <title>Genome Sequence of Arenibacter algicola Strain SMS7 Isolated from a culture of the Diatom Skeletonema marinoi.</title>
        <authorList>
            <person name="Topel M."/>
            <person name="Pinder M.I.M."/>
            <person name="Johansson O.N."/>
            <person name="Kourtchenko O."/>
            <person name="Godhe A."/>
            <person name="Clarke A.K."/>
        </authorList>
    </citation>
    <scope>NUCLEOTIDE SEQUENCE [LARGE SCALE GENOMIC DNA]</scope>
    <source>
        <strain evidence="2 3">SMS7</strain>
    </source>
</reference>
<dbReference type="STRING" id="616991.GCA_000733925_04613"/>
<evidence type="ECO:0000256" key="1">
    <source>
        <dbReference type="SAM" id="SignalP"/>
    </source>
</evidence>
<dbReference type="KEGG" id="aalg:AREALGSMS7_01461"/>
<keyword evidence="1" id="KW-0732">Signal</keyword>
<dbReference type="AlphaFoldDB" id="A0A221UVK0"/>
<organism evidence="2 3">
    <name type="scientific">Arenibacter algicola</name>
    <dbReference type="NCBI Taxonomy" id="616991"/>
    <lineage>
        <taxon>Bacteria</taxon>
        <taxon>Pseudomonadati</taxon>
        <taxon>Bacteroidota</taxon>
        <taxon>Flavobacteriia</taxon>
        <taxon>Flavobacteriales</taxon>
        <taxon>Flavobacteriaceae</taxon>
        <taxon>Arenibacter</taxon>
    </lineage>
</organism>
<gene>
    <name evidence="2" type="ORF">AREALGSMS7_01461</name>
</gene>
<name>A0A221UVK0_9FLAO</name>
<feature type="chain" id="PRO_5013279303" evidence="1">
    <location>
        <begin position="18"/>
        <end position="158"/>
    </location>
</feature>
<feature type="signal peptide" evidence="1">
    <location>
        <begin position="1"/>
        <end position="17"/>
    </location>
</feature>
<dbReference type="eggNOG" id="ENOG5032Y35">
    <property type="taxonomic scope" value="Bacteria"/>
</dbReference>
<dbReference type="PROSITE" id="PS51257">
    <property type="entry name" value="PROKAR_LIPOPROTEIN"/>
    <property type="match status" value="1"/>
</dbReference>
<sequence>MKRVFFLLLVASFTLLTSCDIDDDVNYHFEALQVKSVEMPESFDYGEIYKIKVTYFRPNNCTFFEGFDVVKEDLTTRKVVTIGTVIEDDEEECTGSGEDLVATFNFEVLYDEPYLFRYWTGEDASGEPTYLEITVPVNEDSSAILAPVSDMGTTNLKN</sequence>
<protein>
    <submittedName>
        <fullName evidence="2">Lipoprotein</fullName>
    </submittedName>
</protein>
<evidence type="ECO:0000313" key="3">
    <source>
        <dbReference type="Proteomes" id="UP000204551"/>
    </source>
</evidence>